<proteinExistence type="predicted"/>
<organism evidence="1 2">
    <name type="scientific">Corynebacterium urealyticum (strain ATCC 43042 / DSM 7109)</name>
    <dbReference type="NCBI Taxonomy" id="504474"/>
    <lineage>
        <taxon>Bacteria</taxon>
        <taxon>Bacillati</taxon>
        <taxon>Actinomycetota</taxon>
        <taxon>Actinomycetes</taxon>
        <taxon>Mycobacteriales</taxon>
        <taxon>Corynebacteriaceae</taxon>
        <taxon>Corynebacterium</taxon>
    </lineage>
</organism>
<dbReference type="AlphaFoldDB" id="B1VGT0"/>
<dbReference type="EMBL" id="AM942444">
    <property type="protein sequence ID" value="CAQ05387.1"/>
    <property type="molecule type" value="Genomic_DNA"/>
</dbReference>
<protein>
    <submittedName>
        <fullName evidence="1">Uncharacterized protein</fullName>
    </submittedName>
</protein>
<dbReference type="KEGG" id="cur:cu1427"/>
<keyword evidence="2" id="KW-1185">Reference proteome</keyword>
<dbReference type="STRING" id="504474.cu1427"/>
<dbReference type="RefSeq" id="WP_012360675.1">
    <property type="nucleotide sequence ID" value="NC_010545.1"/>
</dbReference>
<evidence type="ECO:0000313" key="2">
    <source>
        <dbReference type="Proteomes" id="UP000001727"/>
    </source>
</evidence>
<name>B1VGT0_CORU7</name>
<accession>B1VGT0</accession>
<sequence length="258" mass="27570">MKWDISYTAYTGDTVELTTPTSPVFITNGGIEGLVGTITESPRTTINTPGHTVTPHDQTIMPMTGTLTLRVKGTPHEAEHHYTRFTNLWHHNPTKAGTLHLTTPHGNYHTTARLAPGEAIAPPAIRPGRSSAPTIEVPIICDRGGWLLTRSGTGTVAVANPGDTHLWVRVRWQGTGGRFVLPSGFSVHLPPASSPRTFLLSPAESCAVVDDAGVLDDALSSQLWATPPEGVPPGTTRTFTAPAGARVSWDVLTLNPWT</sequence>
<dbReference type="eggNOG" id="ENOG5032HJF">
    <property type="taxonomic scope" value="Bacteria"/>
</dbReference>
<dbReference type="GeneID" id="60604210"/>
<reference evidence="1 2" key="1">
    <citation type="journal article" date="2008" name="J. Biotechnol.">
        <title>The lifestyle of Corynebacterium urealyticum derived from its complete genome sequence established by pyrosequencing.</title>
        <authorList>
            <person name="Tauch A."/>
            <person name="Trost E."/>
            <person name="Tilker A."/>
            <person name="Ludewig U."/>
            <person name="Schneiker S."/>
            <person name="Goesmann A."/>
            <person name="Arnold W."/>
            <person name="Bekel T."/>
            <person name="Brinkrolf K."/>
            <person name="Brune I."/>
            <person name="Goetker S."/>
            <person name="Kalinowski J."/>
            <person name="Kamp P.-B."/>
            <person name="Lobo F.P."/>
            <person name="Viehoever P."/>
            <person name="Weisshaar B."/>
            <person name="Soriano F."/>
            <person name="Droege M."/>
            <person name="Puehler A."/>
        </authorList>
    </citation>
    <scope>NUCLEOTIDE SEQUENCE [LARGE SCALE GENOMIC DNA]</scope>
    <source>
        <strain evidence="2">ATCC 43042 / DSM 7109</strain>
    </source>
</reference>
<evidence type="ECO:0000313" key="1">
    <source>
        <dbReference type="EMBL" id="CAQ05387.1"/>
    </source>
</evidence>
<gene>
    <name evidence="1" type="ordered locus">cu1427</name>
</gene>
<dbReference type="Proteomes" id="UP000001727">
    <property type="component" value="Chromosome"/>
</dbReference>
<dbReference type="HOGENOM" id="CLU_090596_0_0_11"/>